<evidence type="ECO:0008006" key="5">
    <source>
        <dbReference type="Google" id="ProtNLM"/>
    </source>
</evidence>
<evidence type="ECO:0000313" key="4">
    <source>
        <dbReference type="Proteomes" id="UP000814176"/>
    </source>
</evidence>
<dbReference type="Proteomes" id="UP000814176">
    <property type="component" value="Unassembled WGS sequence"/>
</dbReference>
<keyword evidence="2" id="KW-0812">Transmembrane</keyword>
<protein>
    <recommendedName>
        <fullName evidence="5">SH3 domain-containing protein</fullName>
    </recommendedName>
</protein>
<name>A0ABQ8KLL6_9APHY</name>
<dbReference type="GeneID" id="71999921"/>
<dbReference type="EMBL" id="JADCUA010000007">
    <property type="protein sequence ID" value="KAH9838526.1"/>
    <property type="molecule type" value="Genomic_DNA"/>
</dbReference>
<keyword evidence="4" id="KW-1185">Reference proteome</keyword>
<keyword evidence="2" id="KW-1133">Transmembrane helix</keyword>
<accession>A0ABQ8KLL6</accession>
<feature type="transmembrane region" description="Helical" evidence="2">
    <location>
        <begin position="22"/>
        <end position="46"/>
    </location>
</feature>
<evidence type="ECO:0000256" key="1">
    <source>
        <dbReference type="SAM" id="MobiDB-lite"/>
    </source>
</evidence>
<evidence type="ECO:0000256" key="2">
    <source>
        <dbReference type="SAM" id="Phobius"/>
    </source>
</evidence>
<proteinExistence type="predicted"/>
<organism evidence="3 4">
    <name type="scientific">Rhodofomes roseus</name>
    <dbReference type="NCBI Taxonomy" id="34475"/>
    <lineage>
        <taxon>Eukaryota</taxon>
        <taxon>Fungi</taxon>
        <taxon>Dikarya</taxon>
        <taxon>Basidiomycota</taxon>
        <taxon>Agaricomycotina</taxon>
        <taxon>Agaricomycetes</taxon>
        <taxon>Polyporales</taxon>
        <taxon>Rhodofomes</taxon>
    </lineage>
</organism>
<comment type="caution">
    <text evidence="3">The sequence shown here is derived from an EMBL/GenBank/DDBJ whole genome shotgun (WGS) entry which is preliminary data.</text>
</comment>
<gene>
    <name evidence="3" type="ORF">C8Q71DRAFT_534446</name>
</gene>
<reference evidence="3 4" key="1">
    <citation type="journal article" date="2021" name="Environ. Microbiol.">
        <title>Gene family expansions and transcriptome signatures uncover fungal adaptations to wood decay.</title>
        <authorList>
            <person name="Hage H."/>
            <person name="Miyauchi S."/>
            <person name="Viragh M."/>
            <person name="Drula E."/>
            <person name="Min B."/>
            <person name="Chaduli D."/>
            <person name="Navarro D."/>
            <person name="Favel A."/>
            <person name="Norest M."/>
            <person name="Lesage-Meessen L."/>
            <person name="Balint B."/>
            <person name="Merenyi Z."/>
            <person name="de Eugenio L."/>
            <person name="Morin E."/>
            <person name="Martinez A.T."/>
            <person name="Baldrian P."/>
            <person name="Stursova M."/>
            <person name="Martinez M.J."/>
            <person name="Novotny C."/>
            <person name="Magnuson J.K."/>
            <person name="Spatafora J.W."/>
            <person name="Maurice S."/>
            <person name="Pangilinan J."/>
            <person name="Andreopoulos W."/>
            <person name="LaButti K."/>
            <person name="Hundley H."/>
            <person name="Na H."/>
            <person name="Kuo A."/>
            <person name="Barry K."/>
            <person name="Lipzen A."/>
            <person name="Henrissat B."/>
            <person name="Riley R."/>
            <person name="Ahrendt S."/>
            <person name="Nagy L.G."/>
            <person name="Grigoriev I.V."/>
            <person name="Martin F."/>
            <person name="Rosso M.N."/>
        </authorList>
    </citation>
    <scope>NUCLEOTIDE SEQUENCE [LARGE SCALE GENOMIC DNA]</scope>
    <source>
        <strain evidence="3 4">CIRM-BRFM 1785</strain>
    </source>
</reference>
<dbReference type="RefSeq" id="XP_047780441.1">
    <property type="nucleotide sequence ID" value="XM_047919189.1"/>
</dbReference>
<sequence>MPACNVLSRRSDGSDGLSSNTIQIAGIAVAAGIAAIAAISFAIYFWRKRRAVRRDRDAWESRISIFPAIRVETSQMAGEEGSGPQMMQAKGNGFSRAQLTKSIILPEKAVMKNNASKEDIIDYYAAEGKLPRPFAPFTRDSGGMPGGGPPSPKESQRSSRSSLLRPVSTASFLSVASAYSSRSSKRQSTASAMSGFDEGNKRKVRQLFHPTLPDELVLNLGERVMIVNTFDDGWCIVGRDSVFAPGDVDLGAVPAWVFVKPIKGLRAERPIRTSSLGVTVTLDMPGAARQDVISWSNFS</sequence>
<feature type="region of interest" description="Disordered" evidence="1">
    <location>
        <begin position="135"/>
        <end position="165"/>
    </location>
</feature>
<evidence type="ECO:0000313" key="3">
    <source>
        <dbReference type="EMBL" id="KAH9838526.1"/>
    </source>
</evidence>
<keyword evidence="2" id="KW-0472">Membrane</keyword>